<dbReference type="RefSeq" id="WP_190353155.1">
    <property type="nucleotide sequence ID" value="NZ_JACJPY010000134.1"/>
</dbReference>
<keyword evidence="2" id="KW-1185">Reference proteome</keyword>
<dbReference type="Gene3D" id="3.30.460.40">
    <property type="match status" value="1"/>
</dbReference>
<accession>A0A926Z812</accession>
<dbReference type="InterPro" id="IPR043519">
    <property type="entry name" value="NT_sf"/>
</dbReference>
<evidence type="ECO:0008006" key="3">
    <source>
        <dbReference type="Google" id="ProtNLM"/>
    </source>
</evidence>
<dbReference type="EMBL" id="JACJPY010000134">
    <property type="protein sequence ID" value="MBD2152691.1"/>
    <property type="molecule type" value="Genomic_DNA"/>
</dbReference>
<evidence type="ECO:0000313" key="2">
    <source>
        <dbReference type="Proteomes" id="UP000631421"/>
    </source>
</evidence>
<protein>
    <recommendedName>
        <fullName evidence="3">Nucleotidyltransferase</fullName>
    </recommendedName>
</protein>
<name>A0A926Z812_9CYAN</name>
<comment type="caution">
    <text evidence="1">The sequence shown here is derived from an EMBL/GenBank/DDBJ whole genome shotgun (WGS) entry which is preliminary data.</text>
</comment>
<gene>
    <name evidence="1" type="ORF">H6F44_21585</name>
</gene>
<dbReference type="AlphaFoldDB" id="A0A926Z812"/>
<evidence type="ECO:0000313" key="1">
    <source>
        <dbReference type="EMBL" id="MBD2152691.1"/>
    </source>
</evidence>
<dbReference type="Proteomes" id="UP000631421">
    <property type="component" value="Unassembled WGS sequence"/>
</dbReference>
<dbReference type="SUPFAM" id="SSF81301">
    <property type="entry name" value="Nucleotidyltransferase"/>
    <property type="match status" value="1"/>
</dbReference>
<proteinExistence type="predicted"/>
<sequence length="316" mass="36306">MTELATTKTGDRRVPKGYKTQSIDTAIDAEMYLFGLWKSLTLTQKAYKLSNWTKGCLDLNLIGIRQRYPEASPSKLRYEFARATLKSNFPDSIYQLISEYSQILMLTDPISLALDIAEILNALDIPYLIGGSVASTLMGEMRATEDVDIVADIKMEKVALLLQSLQPRFYVSEDAVRDAIRYKRSFSLIDNESLGKVDIFILKNNAFPQIEFQRRRSQLVRQNPDQSLVLPTPEDIILQKLTWYRMTKNESQRQWRDVLGVLKLQGDRLDFEYMQKWAMELELSDLLETACTESGIELLFVTSYFSPDSINVDYSN</sequence>
<reference evidence="1 2" key="1">
    <citation type="journal article" date="2015" name="ISME J.">
        <title>Draft Genome Sequence of Streptomyces incarnatus NRRL8089, which Produces the Nucleoside Antibiotic Sinefungin.</title>
        <authorList>
            <person name="Oshima K."/>
            <person name="Hattori M."/>
            <person name="Shimizu H."/>
            <person name="Fukuda K."/>
            <person name="Nemoto M."/>
            <person name="Inagaki K."/>
            <person name="Tamura T."/>
        </authorList>
    </citation>
    <scope>NUCLEOTIDE SEQUENCE [LARGE SCALE GENOMIC DNA]</scope>
    <source>
        <strain evidence="1 2">FACHB-1277</strain>
    </source>
</reference>
<organism evidence="1 2">
    <name type="scientific">Pseudanabaena cinerea FACHB-1277</name>
    <dbReference type="NCBI Taxonomy" id="2949581"/>
    <lineage>
        <taxon>Bacteria</taxon>
        <taxon>Bacillati</taxon>
        <taxon>Cyanobacteriota</taxon>
        <taxon>Cyanophyceae</taxon>
        <taxon>Pseudanabaenales</taxon>
        <taxon>Pseudanabaenaceae</taxon>
        <taxon>Pseudanabaena</taxon>
        <taxon>Pseudanabaena cinerea</taxon>
    </lineage>
</organism>